<feature type="transmembrane region" description="Helical" evidence="7">
    <location>
        <begin position="96"/>
        <end position="118"/>
    </location>
</feature>
<feature type="transmembrane region" description="Helical" evidence="7">
    <location>
        <begin position="311"/>
        <end position="335"/>
    </location>
</feature>
<evidence type="ECO:0000313" key="10">
    <source>
        <dbReference type="Proteomes" id="UP001596337"/>
    </source>
</evidence>
<evidence type="ECO:0000256" key="5">
    <source>
        <dbReference type="ARBA" id="ARBA00023136"/>
    </source>
</evidence>
<dbReference type="RefSeq" id="WP_345391129.1">
    <property type="nucleotide sequence ID" value="NZ_BAABLA010000007.1"/>
</dbReference>
<accession>A0ABW2CAC1</accession>
<dbReference type="InterPro" id="IPR017562">
    <property type="entry name" value="Cyt_c_biogenesis_CcsA"/>
</dbReference>
<feature type="transmembrane region" description="Helical" evidence="7">
    <location>
        <begin position="191"/>
        <end position="219"/>
    </location>
</feature>
<dbReference type="EMBL" id="JBHSXX010000001">
    <property type="protein sequence ID" value="MFC6871479.1"/>
    <property type="molecule type" value="Genomic_DNA"/>
</dbReference>
<feature type="transmembrane region" description="Helical" evidence="7">
    <location>
        <begin position="130"/>
        <end position="148"/>
    </location>
</feature>
<organism evidence="9 10">
    <name type="scientific">Haloechinothrix salitolerans</name>
    <dbReference type="NCBI Taxonomy" id="926830"/>
    <lineage>
        <taxon>Bacteria</taxon>
        <taxon>Bacillati</taxon>
        <taxon>Actinomycetota</taxon>
        <taxon>Actinomycetes</taxon>
        <taxon>Pseudonocardiales</taxon>
        <taxon>Pseudonocardiaceae</taxon>
        <taxon>Haloechinothrix</taxon>
    </lineage>
</organism>
<feature type="domain" description="Cytochrome c assembly protein" evidence="8">
    <location>
        <begin position="127"/>
        <end position="336"/>
    </location>
</feature>
<evidence type="ECO:0000256" key="6">
    <source>
        <dbReference type="SAM" id="MobiDB-lite"/>
    </source>
</evidence>
<evidence type="ECO:0000256" key="3">
    <source>
        <dbReference type="ARBA" id="ARBA00022748"/>
    </source>
</evidence>
<dbReference type="PANTHER" id="PTHR30071:SF1">
    <property type="entry name" value="CYTOCHROME B_B6 PROTEIN-RELATED"/>
    <property type="match status" value="1"/>
</dbReference>
<comment type="caution">
    <text evidence="9">The sequence shown here is derived from an EMBL/GenBank/DDBJ whole genome shotgun (WGS) entry which is preliminary data.</text>
</comment>
<feature type="compositionally biased region" description="Low complexity" evidence="6">
    <location>
        <begin position="55"/>
        <end position="66"/>
    </location>
</feature>
<dbReference type="InterPro" id="IPR002541">
    <property type="entry name" value="Cyt_c_assembly"/>
</dbReference>
<feature type="transmembrane region" description="Helical" evidence="7">
    <location>
        <begin position="281"/>
        <end position="299"/>
    </location>
</feature>
<evidence type="ECO:0000256" key="1">
    <source>
        <dbReference type="ARBA" id="ARBA00004141"/>
    </source>
</evidence>
<keyword evidence="5 7" id="KW-0472">Membrane</keyword>
<dbReference type="InterPro" id="IPR045062">
    <property type="entry name" value="Cyt_c_biogenesis_CcsA/CcmC"/>
</dbReference>
<dbReference type="Pfam" id="PF01578">
    <property type="entry name" value="Cytochrom_C_asm"/>
    <property type="match status" value="1"/>
</dbReference>
<keyword evidence="10" id="KW-1185">Reference proteome</keyword>
<evidence type="ECO:0000259" key="8">
    <source>
        <dbReference type="Pfam" id="PF01578"/>
    </source>
</evidence>
<keyword evidence="3" id="KW-0201">Cytochrome c-type biogenesis</keyword>
<feature type="transmembrane region" description="Helical" evidence="7">
    <location>
        <begin position="13"/>
        <end position="35"/>
    </location>
</feature>
<dbReference type="Proteomes" id="UP001596337">
    <property type="component" value="Unassembled WGS sequence"/>
</dbReference>
<dbReference type="PANTHER" id="PTHR30071">
    <property type="entry name" value="HEME EXPORTER PROTEIN C"/>
    <property type="match status" value="1"/>
</dbReference>
<keyword evidence="2 7" id="KW-0812">Transmembrane</keyword>
<feature type="region of interest" description="Disordered" evidence="6">
    <location>
        <begin position="55"/>
        <end position="87"/>
    </location>
</feature>
<feature type="transmembrane region" description="Helical" evidence="7">
    <location>
        <begin position="160"/>
        <end position="179"/>
    </location>
</feature>
<evidence type="ECO:0000256" key="7">
    <source>
        <dbReference type="SAM" id="Phobius"/>
    </source>
</evidence>
<evidence type="ECO:0000256" key="2">
    <source>
        <dbReference type="ARBA" id="ARBA00022692"/>
    </source>
</evidence>
<feature type="compositionally biased region" description="Polar residues" evidence="6">
    <location>
        <begin position="67"/>
        <end position="77"/>
    </location>
</feature>
<keyword evidence="4 7" id="KW-1133">Transmembrane helix</keyword>
<protein>
    <submittedName>
        <fullName evidence="9">C-type cytochrome biogenesis protein CcsB</fullName>
    </submittedName>
</protein>
<proteinExistence type="predicted"/>
<evidence type="ECO:0000256" key="4">
    <source>
        <dbReference type="ARBA" id="ARBA00022989"/>
    </source>
</evidence>
<gene>
    <name evidence="9" type="primary">ccsB</name>
    <name evidence="9" type="ORF">ACFQGD_30590</name>
</gene>
<evidence type="ECO:0000313" key="9">
    <source>
        <dbReference type="EMBL" id="MFC6871479.1"/>
    </source>
</evidence>
<feature type="transmembrane region" description="Helical" evidence="7">
    <location>
        <begin position="250"/>
        <end position="269"/>
    </location>
</feature>
<dbReference type="NCBIfam" id="TIGR03144">
    <property type="entry name" value="cytochr_II_ccsB"/>
    <property type="match status" value="1"/>
</dbReference>
<reference evidence="10" key="1">
    <citation type="journal article" date="2019" name="Int. J. Syst. Evol. Microbiol.">
        <title>The Global Catalogue of Microorganisms (GCM) 10K type strain sequencing project: providing services to taxonomists for standard genome sequencing and annotation.</title>
        <authorList>
            <consortium name="The Broad Institute Genomics Platform"/>
            <consortium name="The Broad Institute Genome Sequencing Center for Infectious Disease"/>
            <person name="Wu L."/>
            <person name="Ma J."/>
        </authorList>
    </citation>
    <scope>NUCLEOTIDE SEQUENCE [LARGE SCALE GENOMIC DNA]</scope>
    <source>
        <strain evidence="10">KCTC 32255</strain>
    </source>
</reference>
<name>A0ABW2CAC1_9PSEU</name>
<sequence length="342" mass="36883">MPVDETLSRFSDWSYNTATLIYVLAMVFFAVEQAFGRAGRLRAERTAAPRRELVGAAASGPSDPASLTPTSNASGASATPPLTPAARRSTSRAARFGRMGVSLTVLAALLHLAALVLRGLATSRVPWGNMYEYMMAVCLIAVVTWLVVLRKYPSVRHLSAFVLLPVVVLLFIGGTMLYATAAPVQPALQSYWLIVHVAAAIVSSGMFLVPGVASVLYLMRAAHESNSSRFAKLAGHLPGRQVLDRVSYRTTVLAFPIYTFGVVCGAIWAEAAWGRFWGWDPKETVAFVAWVVYAAYLHARATAGWRGKPAAWINVTGFALIVFNLFFINLVTAGLHSYAGVG</sequence>
<comment type="subcellular location">
    <subcellularLocation>
        <location evidence="1">Membrane</location>
        <topology evidence="1">Multi-pass membrane protein</topology>
    </subcellularLocation>
</comment>